<proteinExistence type="predicted"/>
<sequence>MQERSETTRRVGGSARAQEGTHVTTKLTGARTALRVRRLSGIHSKAAGASSLLSHALRGGRDLQERV</sequence>
<evidence type="ECO:0000256" key="1">
    <source>
        <dbReference type="SAM" id="MobiDB-lite"/>
    </source>
</evidence>
<dbReference type="EMBL" id="JANPWB010000011">
    <property type="protein sequence ID" value="KAJ1128520.1"/>
    <property type="molecule type" value="Genomic_DNA"/>
</dbReference>
<feature type="region of interest" description="Disordered" evidence="1">
    <location>
        <begin position="1"/>
        <end position="29"/>
    </location>
</feature>
<protein>
    <submittedName>
        <fullName evidence="2">Uncharacterized protein</fullName>
    </submittedName>
</protein>
<accession>A0AAV7PK69</accession>
<dbReference type="AlphaFoldDB" id="A0AAV7PK69"/>
<evidence type="ECO:0000313" key="2">
    <source>
        <dbReference type="EMBL" id="KAJ1128520.1"/>
    </source>
</evidence>
<keyword evidence="3" id="KW-1185">Reference proteome</keyword>
<feature type="compositionally biased region" description="Low complexity" evidence="1">
    <location>
        <begin position="47"/>
        <end position="57"/>
    </location>
</feature>
<gene>
    <name evidence="2" type="ORF">NDU88_006898</name>
</gene>
<comment type="caution">
    <text evidence="2">The sequence shown here is derived from an EMBL/GenBank/DDBJ whole genome shotgun (WGS) entry which is preliminary data.</text>
</comment>
<reference evidence="2" key="1">
    <citation type="journal article" date="2022" name="bioRxiv">
        <title>Sequencing and chromosome-scale assembly of the giantPleurodeles waltlgenome.</title>
        <authorList>
            <person name="Brown T."/>
            <person name="Elewa A."/>
            <person name="Iarovenko S."/>
            <person name="Subramanian E."/>
            <person name="Araus A.J."/>
            <person name="Petzold A."/>
            <person name="Susuki M."/>
            <person name="Suzuki K.-i.T."/>
            <person name="Hayashi T."/>
            <person name="Toyoda A."/>
            <person name="Oliveira C."/>
            <person name="Osipova E."/>
            <person name="Leigh N.D."/>
            <person name="Simon A."/>
            <person name="Yun M.H."/>
        </authorList>
    </citation>
    <scope>NUCLEOTIDE SEQUENCE</scope>
    <source>
        <strain evidence="2">20211129_DDA</strain>
        <tissue evidence="2">Liver</tissue>
    </source>
</reference>
<evidence type="ECO:0000313" key="3">
    <source>
        <dbReference type="Proteomes" id="UP001066276"/>
    </source>
</evidence>
<name>A0AAV7PK69_PLEWA</name>
<feature type="region of interest" description="Disordered" evidence="1">
    <location>
        <begin position="47"/>
        <end position="67"/>
    </location>
</feature>
<dbReference type="Proteomes" id="UP001066276">
    <property type="component" value="Chromosome 7"/>
</dbReference>
<organism evidence="2 3">
    <name type="scientific">Pleurodeles waltl</name>
    <name type="common">Iberian ribbed newt</name>
    <dbReference type="NCBI Taxonomy" id="8319"/>
    <lineage>
        <taxon>Eukaryota</taxon>
        <taxon>Metazoa</taxon>
        <taxon>Chordata</taxon>
        <taxon>Craniata</taxon>
        <taxon>Vertebrata</taxon>
        <taxon>Euteleostomi</taxon>
        <taxon>Amphibia</taxon>
        <taxon>Batrachia</taxon>
        <taxon>Caudata</taxon>
        <taxon>Salamandroidea</taxon>
        <taxon>Salamandridae</taxon>
        <taxon>Pleurodelinae</taxon>
        <taxon>Pleurodeles</taxon>
    </lineage>
</organism>